<feature type="signal peptide" evidence="1">
    <location>
        <begin position="1"/>
        <end position="23"/>
    </location>
</feature>
<dbReference type="PROSITE" id="PS51257">
    <property type="entry name" value="PROKAR_LIPOPROTEIN"/>
    <property type="match status" value="1"/>
</dbReference>
<dbReference type="HOGENOM" id="CLU_412722_0_0_14"/>
<proteinExistence type="predicted"/>
<dbReference type="EMBL" id="CP005077">
    <property type="protein sequence ID" value="AGM25046.1"/>
    <property type="molecule type" value="Genomic_DNA"/>
</dbReference>
<organism evidence="2 3">
    <name type="scientific">Spiroplasma chrysopicola DF-1</name>
    <dbReference type="NCBI Taxonomy" id="1276227"/>
    <lineage>
        <taxon>Bacteria</taxon>
        <taxon>Bacillati</taxon>
        <taxon>Mycoplasmatota</taxon>
        <taxon>Mollicutes</taxon>
        <taxon>Entomoplasmatales</taxon>
        <taxon>Spiroplasmataceae</taxon>
        <taxon>Spiroplasma</taxon>
    </lineage>
</organism>
<name>R4UIA6_9MOLU</name>
<dbReference type="RefSeq" id="WP_016338871.1">
    <property type="nucleotide sequence ID" value="NC_021280.1"/>
</dbReference>
<keyword evidence="3" id="KW-1185">Reference proteome</keyword>
<dbReference type="NCBIfam" id="NF045726">
    <property type="entry name" value="XXplasma_LP"/>
    <property type="match status" value="1"/>
</dbReference>
<sequence>MKKLLSILGTIAITASGASSVVACGTKNATSAIDTFNIKDSYQTVPNGFALKKLLAKDGNNVDKLRIQFLPGLNEATIRYMGPTTKSAFISKKVKIEGLTNNISQIITKTSLPISGVDNAYKDKVSPLELINLLNQTNLTTNDVKVNVDSEKHIVTLTGIKEGDFKGEVEINDEAFDWTDFASLTNINDVYLPYELADKFINSDNSTMAILTTIFPILLEFIGNLNPLFEFYQQKITDLGIAILFESAKQTESIINNPVLTAKINKNYEGSLVFGADITDLKNNFKTFMTGTIQFNFKILNDINPNFMTKTHGKGADWQTGKEYDIHEYLSGNYNEENKNQLVFDLVEKYYGKDFLDKYHDVLLEDFWITDLTATSAILKPKPGSMLFRNHDEKGLIVAQELTNPVFSYKIIVHFNITNGDINDILKLETTNLGQLYSEEKLTKEELGTIFIKKNNLKEDSLSDWGLFKITDITDNSFMIKSQLEVFKGKIKIDYAWEQKRSLSNIITKTNLGEIDLATLQNFNQDIIDKVISLNPTVNKTSIKVAKKSIDDNDNATIEIVPFNDGYDQIYSGSVNVTFKAINRQDIAKLIPPNSDLGKIVAANSASIINAINVQFKLSLKLSTDVSVKISDDKKSATIDATGFISQYFGTTTVKFTTA</sequence>
<gene>
    <name evidence="2" type="ORF">SCHRY_v1c04670</name>
</gene>
<dbReference type="Proteomes" id="UP000013964">
    <property type="component" value="Chromosome"/>
</dbReference>
<protein>
    <recommendedName>
        <fullName evidence="4">Lipoprotein</fullName>
    </recommendedName>
</protein>
<dbReference type="KEGG" id="scr:SCHRY_v1c04670"/>
<dbReference type="AlphaFoldDB" id="R4UIA6"/>
<dbReference type="NCBIfam" id="NF038029">
    <property type="entry name" value="LP_plasma"/>
    <property type="match status" value="1"/>
</dbReference>
<evidence type="ECO:0008006" key="4">
    <source>
        <dbReference type="Google" id="ProtNLM"/>
    </source>
</evidence>
<dbReference type="OrthoDB" id="390116at2"/>
<evidence type="ECO:0000313" key="3">
    <source>
        <dbReference type="Proteomes" id="UP000013964"/>
    </source>
</evidence>
<dbReference type="InterPro" id="IPR054816">
    <property type="entry name" value="Lipoprotein_mollicutes-type_CS"/>
</dbReference>
<feature type="chain" id="PRO_5004379917" description="Lipoprotein" evidence="1">
    <location>
        <begin position="24"/>
        <end position="659"/>
    </location>
</feature>
<accession>R4UIA6</accession>
<evidence type="ECO:0000256" key="1">
    <source>
        <dbReference type="SAM" id="SignalP"/>
    </source>
</evidence>
<dbReference type="PATRIC" id="fig|1276227.3.peg.468"/>
<reference evidence="2 3" key="1">
    <citation type="journal article" date="2013" name="Genome Biol. Evol.">
        <title>Complete genomes of two dipteran-associated spiroplasmas provided insights into the origin, dynamics, and impacts of viral invasion in spiroplasma.</title>
        <authorList>
            <person name="Ku C."/>
            <person name="Lo W.S."/>
            <person name="Chen L.L."/>
            <person name="Kuo C.H."/>
        </authorList>
    </citation>
    <scope>NUCLEOTIDE SEQUENCE [LARGE SCALE GENOMIC DNA]</scope>
    <source>
        <strain evidence="2 3">DF-1</strain>
    </source>
</reference>
<keyword evidence="1" id="KW-0732">Signal</keyword>
<evidence type="ECO:0000313" key="2">
    <source>
        <dbReference type="EMBL" id="AGM25046.1"/>
    </source>
</evidence>